<proteinExistence type="inferred from homology"/>
<organism evidence="3 4">
    <name type="scientific">Nocardioides mangrovi</name>
    <dbReference type="NCBI Taxonomy" id="2874580"/>
    <lineage>
        <taxon>Bacteria</taxon>
        <taxon>Bacillati</taxon>
        <taxon>Actinomycetota</taxon>
        <taxon>Actinomycetes</taxon>
        <taxon>Propionibacteriales</taxon>
        <taxon>Nocardioidaceae</taxon>
        <taxon>Nocardioides</taxon>
    </lineage>
</organism>
<dbReference type="InterPro" id="IPR029069">
    <property type="entry name" value="HotDog_dom_sf"/>
</dbReference>
<dbReference type="RefSeq" id="WP_224122754.1">
    <property type="nucleotide sequence ID" value="NZ_JAIQZJ010000004.1"/>
</dbReference>
<evidence type="ECO:0000259" key="2">
    <source>
        <dbReference type="Pfam" id="PF01575"/>
    </source>
</evidence>
<dbReference type="PANTHER" id="PTHR42993">
    <property type="entry name" value="MAOC-LIKE DEHYDRATASE DOMAIN-CONTAINING PROTEIN"/>
    <property type="match status" value="1"/>
</dbReference>
<dbReference type="PANTHER" id="PTHR42993:SF1">
    <property type="entry name" value="MAOC-LIKE DEHYDRATASE DOMAIN-CONTAINING PROTEIN"/>
    <property type="match status" value="1"/>
</dbReference>
<comment type="caution">
    <text evidence="3">The sequence shown here is derived from an EMBL/GenBank/DDBJ whole genome shotgun (WGS) entry which is preliminary data.</text>
</comment>
<evidence type="ECO:0000313" key="4">
    <source>
        <dbReference type="Proteomes" id="UP000780875"/>
    </source>
</evidence>
<evidence type="ECO:0000313" key="3">
    <source>
        <dbReference type="EMBL" id="MBZ5738382.1"/>
    </source>
</evidence>
<reference evidence="3 4" key="1">
    <citation type="submission" date="2021-09" db="EMBL/GenBank/DDBJ databases">
        <title>Whole genome sequence of Nocardioides sp. GBK3QG-3.</title>
        <authorList>
            <person name="Tuo L."/>
        </authorList>
    </citation>
    <scope>NUCLEOTIDE SEQUENCE [LARGE SCALE GENOMIC DNA]</scope>
    <source>
        <strain evidence="3 4">GBK3QG-3</strain>
    </source>
</reference>
<evidence type="ECO:0000256" key="1">
    <source>
        <dbReference type="ARBA" id="ARBA00005254"/>
    </source>
</evidence>
<dbReference type="SUPFAM" id="SSF54637">
    <property type="entry name" value="Thioesterase/thiol ester dehydrase-isomerase"/>
    <property type="match status" value="1"/>
</dbReference>
<protein>
    <submittedName>
        <fullName evidence="3">MaoC family dehydratase</fullName>
    </submittedName>
</protein>
<dbReference type="CDD" id="cd03450">
    <property type="entry name" value="NodN"/>
    <property type="match status" value="1"/>
</dbReference>
<gene>
    <name evidence="3" type="ORF">K8U61_09430</name>
</gene>
<sequence length="151" mass="16997">MTIVMTGADELRARAGQVLGTTDWHEVTQERINAFADATEDWERLHVDPERGAASPWGVTIAHGLYTLSLGPKFQYELFEMNGHSLALNYGYDKVRWLNPVRVGSRIRMTAELLAVEPVEGGSKFRMKQTFEIEGEDKPACVAESLFAYFD</sequence>
<dbReference type="Pfam" id="PF01575">
    <property type="entry name" value="MaoC_dehydratas"/>
    <property type="match status" value="1"/>
</dbReference>
<dbReference type="Proteomes" id="UP000780875">
    <property type="component" value="Unassembled WGS sequence"/>
</dbReference>
<dbReference type="InterPro" id="IPR039375">
    <property type="entry name" value="NodN-like"/>
</dbReference>
<feature type="domain" description="MaoC-like" evidence="2">
    <location>
        <begin position="14"/>
        <end position="121"/>
    </location>
</feature>
<dbReference type="EMBL" id="JAIQZJ010000004">
    <property type="protein sequence ID" value="MBZ5738382.1"/>
    <property type="molecule type" value="Genomic_DNA"/>
</dbReference>
<dbReference type="InterPro" id="IPR002539">
    <property type="entry name" value="MaoC-like_dom"/>
</dbReference>
<dbReference type="Gene3D" id="3.10.129.10">
    <property type="entry name" value="Hotdog Thioesterase"/>
    <property type="match status" value="1"/>
</dbReference>
<comment type="similarity">
    <text evidence="1">Belongs to the enoyl-CoA hydratase/isomerase family.</text>
</comment>
<name>A0ABS7UBY0_9ACTN</name>
<accession>A0ABS7UBY0</accession>
<keyword evidence="4" id="KW-1185">Reference proteome</keyword>